<name>A0A1Q9CII5_SYMMI</name>
<keyword evidence="3" id="KW-1185">Reference proteome</keyword>
<accession>A0A1Q9CII5</accession>
<dbReference type="Proteomes" id="UP000186817">
    <property type="component" value="Unassembled WGS sequence"/>
</dbReference>
<feature type="region of interest" description="Disordered" evidence="1">
    <location>
        <begin position="249"/>
        <end position="327"/>
    </location>
</feature>
<dbReference type="AlphaFoldDB" id="A0A1Q9CII5"/>
<feature type="compositionally biased region" description="Basic and acidic residues" evidence="1">
    <location>
        <begin position="293"/>
        <end position="313"/>
    </location>
</feature>
<gene>
    <name evidence="2" type="ORF">AK812_SmicGene36574</name>
</gene>
<protein>
    <submittedName>
        <fullName evidence="2">Uncharacterized protein</fullName>
    </submittedName>
</protein>
<feature type="compositionally biased region" description="Polar residues" evidence="1">
    <location>
        <begin position="263"/>
        <end position="277"/>
    </location>
</feature>
<feature type="compositionally biased region" description="Polar residues" evidence="1">
    <location>
        <begin position="30"/>
        <end position="48"/>
    </location>
</feature>
<proteinExistence type="predicted"/>
<evidence type="ECO:0000256" key="1">
    <source>
        <dbReference type="SAM" id="MobiDB-lite"/>
    </source>
</evidence>
<feature type="region of interest" description="Disordered" evidence="1">
    <location>
        <begin position="27"/>
        <end position="48"/>
    </location>
</feature>
<comment type="caution">
    <text evidence="2">The sequence shown here is derived from an EMBL/GenBank/DDBJ whole genome shotgun (WGS) entry which is preliminary data.</text>
</comment>
<feature type="region of interest" description="Disordered" evidence="1">
    <location>
        <begin position="60"/>
        <end position="172"/>
    </location>
</feature>
<organism evidence="2 3">
    <name type="scientific">Symbiodinium microadriaticum</name>
    <name type="common">Dinoflagellate</name>
    <name type="synonym">Zooxanthella microadriatica</name>
    <dbReference type="NCBI Taxonomy" id="2951"/>
    <lineage>
        <taxon>Eukaryota</taxon>
        <taxon>Sar</taxon>
        <taxon>Alveolata</taxon>
        <taxon>Dinophyceae</taxon>
        <taxon>Suessiales</taxon>
        <taxon>Symbiodiniaceae</taxon>
        <taxon>Symbiodinium</taxon>
    </lineage>
</organism>
<evidence type="ECO:0000313" key="3">
    <source>
        <dbReference type="Proteomes" id="UP000186817"/>
    </source>
</evidence>
<reference evidence="2 3" key="1">
    <citation type="submission" date="2016-02" db="EMBL/GenBank/DDBJ databases">
        <title>Genome analysis of coral dinoflagellate symbionts highlights evolutionary adaptations to a symbiotic lifestyle.</title>
        <authorList>
            <person name="Aranda M."/>
            <person name="Li Y."/>
            <person name="Liew Y.J."/>
            <person name="Baumgarten S."/>
            <person name="Simakov O."/>
            <person name="Wilson M."/>
            <person name="Piel J."/>
            <person name="Ashoor H."/>
            <person name="Bougouffa S."/>
            <person name="Bajic V.B."/>
            <person name="Ryu T."/>
            <person name="Ravasi T."/>
            <person name="Bayer T."/>
            <person name="Micklem G."/>
            <person name="Kim H."/>
            <person name="Bhak J."/>
            <person name="Lajeunesse T.C."/>
            <person name="Voolstra C.R."/>
        </authorList>
    </citation>
    <scope>NUCLEOTIDE SEQUENCE [LARGE SCALE GENOMIC DNA]</scope>
    <source>
        <strain evidence="2 3">CCMP2467</strain>
    </source>
</reference>
<sequence length="396" mass="43775">MSEFFSNHCHLDGTQVETSNGDCTPPWTFLKTTPNNRGTTARSSTTTQRPWMVLARAWEKGADPEPPHTAARAYKAQPVTSGTDPEQPIKDEVDFSGDGSPAPTGNDEACDNGVALPVLPPPPTAATETLADIAGADPDRPMSPYSEESEGGDTGVNPPSPTGPPPSLSAQQRARLHALLQQRDEPMDKRCEKVIDNIESEKGLKGRGLRNAAEITQYYQHHDYREALYQDYEDYMQYHDTHSDCIQGTYQRRHPSMPDEGGSPQQANEDSRGSYNHYSYDGGAEPQPGSKASQEHGKRHEAENVETFQEKQEPPANTKPGDHTGDIRLNLGAHQAVSTAGAQAPRRDDQHGDVSKPFRRYERLAFFVLFRRGLILAWSKLFPSKALTKEDLAVWE</sequence>
<dbReference type="OrthoDB" id="429449at2759"/>
<feature type="compositionally biased region" description="Pro residues" evidence="1">
    <location>
        <begin position="158"/>
        <end position="167"/>
    </location>
</feature>
<dbReference type="EMBL" id="LSRX01001170">
    <property type="protein sequence ID" value="OLP82744.1"/>
    <property type="molecule type" value="Genomic_DNA"/>
</dbReference>
<evidence type="ECO:0000313" key="2">
    <source>
        <dbReference type="EMBL" id="OLP82744.1"/>
    </source>
</evidence>